<evidence type="ECO:0000313" key="7">
    <source>
        <dbReference type="Proteomes" id="UP000628463"/>
    </source>
</evidence>
<dbReference type="CDD" id="cd06253">
    <property type="entry name" value="M14_ASTE_ASPA-like"/>
    <property type="match status" value="1"/>
</dbReference>
<evidence type="ECO:0000256" key="3">
    <source>
        <dbReference type="ARBA" id="ARBA00022801"/>
    </source>
</evidence>
<evidence type="ECO:0000256" key="2">
    <source>
        <dbReference type="ARBA" id="ARBA00022723"/>
    </source>
</evidence>
<dbReference type="PANTHER" id="PTHR37326">
    <property type="entry name" value="BLL3975 PROTEIN"/>
    <property type="match status" value="1"/>
</dbReference>
<dbReference type="RefSeq" id="WP_021867209.1">
    <property type="nucleotide sequence ID" value="NZ_JACOPD010000003.1"/>
</dbReference>
<name>A0ABR7FZ23_9FIRM</name>
<keyword evidence="4" id="KW-0862">Zinc</keyword>
<dbReference type="EMBL" id="JACOPD010000003">
    <property type="protein sequence ID" value="MBC5680439.1"/>
    <property type="molecule type" value="Genomic_DNA"/>
</dbReference>
<evidence type="ECO:0000256" key="1">
    <source>
        <dbReference type="ARBA" id="ARBA00001947"/>
    </source>
</evidence>
<proteinExistence type="predicted"/>
<dbReference type="Gene3D" id="3.40.630.10">
    <property type="entry name" value="Zn peptidases"/>
    <property type="match status" value="1"/>
</dbReference>
<evidence type="ECO:0000313" key="6">
    <source>
        <dbReference type="EMBL" id="MBC5680439.1"/>
    </source>
</evidence>
<reference evidence="6 7" key="1">
    <citation type="submission" date="2020-08" db="EMBL/GenBank/DDBJ databases">
        <title>Genome public.</title>
        <authorList>
            <person name="Liu C."/>
            <person name="Sun Q."/>
        </authorList>
    </citation>
    <scope>NUCLEOTIDE SEQUENCE [LARGE SCALE GENOMIC DNA]</scope>
    <source>
        <strain evidence="6 7">NSJ-43</strain>
    </source>
</reference>
<comment type="caution">
    <text evidence="6">The sequence shown here is derived from an EMBL/GenBank/DDBJ whole genome shotgun (WGS) entry which is preliminary data.</text>
</comment>
<accession>A0ABR7FZ23</accession>
<dbReference type="InterPro" id="IPR055438">
    <property type="entry name" value="AstE_AspA_cat"/>
</dbReference>
<dbReference type="PANTHER" id="PTHR37326:SF1">
    <property type="entry name" value="BLL3975 PROTEIN"/>
    <property type="match status" value="1"/>
</dbReference>
<dbReference type="InterPro" id="IPR053138">
    <property type="entry name" value="N-alpha-Ac-DABA_deacetylase"/>
</dbReference>
<gene>
    <name evidence="6" type="ORF">H8S01_05630</name>
</gene>
<comment type="cofactor">
    <cofactor evidence="1">
        <name>Zn(2+)</name>
        <dbReference type="ChEBI" id="CHEBI:29105"/>
    </cofactor>
</comment>
<keyword evidence="2" id="KW-0479">Metal-binding</keyword>
<feature type="domain" description="Succinylglutamate desuccinylase/Aspartoacylase catalytic" evidence="5">
    <location>
        <begin position="33"/>
        <end position="216"/>
    </location>
</feature>
<sequence>MIQEVVSVDLPVHERLVIKKNRLEPENMTGKEKRISIVTGTHGDELDGQYICYEIIKKIQMYPEKLKGIVDIYPDVNPLGIDMGSRGIPMFDLDMNRVFPGDNNGAVAEYTAAGLIDDIIGSDFCLDIHSSNIFLKEMPQLRMTEENKDKLLPYAKKLNADFIWIYSSKTVLDATLAYSLNNMGVPTLVAEMGVGHRINNEYCQQLIEGIFNLMTELEVWDDAPVNVRNSIVSTEGQVSFISAAGSGIFVSSINSMGTIGMGTHIGDIIEPITGKVIQRIESPTDGIIFSLREHPVVYKGALIARVYGGRKQE</sequence>
<dbReference type="SUPFAM" id="SSF53187">
    <property type="entry name" value="Zn-dependent exopeptidases"/>
    <property type="match status" value="1"/>
</dbReference>
<evidence type="ECO:0000256" key="4">
    <source>
        <dbReference type="ARBA" id="ARBA00022833"/>
    </source>
</evidence>
<evidence type="ECO:0000259" key="5">
    <source>
        <dbReference type="Pfam" id="PF24827"/>
    </source>
</evidence>
<dbReference type="Proteomes" id="UP000628463">
    <property type="component" value="Unassembled WGS sequence"/>
</dbReference>
<organism evidence="6 7">
    <name type="scientific">Lachnospira hominis</name>
    <name type="common">ex Liu et al. 2021</name>
    <dbReference type="NCBI Taxonomy" id="2763051"/>
    <lineage>
        <taxon>Bacteria</taxon>
        <taxon>Bacillati</taxon>
        <taxon>Bacillota</taxon>
        <taxon>Clostridia</taxon>
        <taxon>Lachnospirales</taxon>
        <taxon>Lachnospiraceae</taxon>
        <taxon>Lachnospira</taxon>
    </lineage>
</organism>
<keyword evidence="3" id="KW-0378">Hydrolase</keyword>
<protein>
    <submittedName>
        <fullName evidence="6">Succinylglutamate desuccinylase/aspartoacylase family protein</fullName>
    </submittedName>
</protein>
<keyword evidence="7" id="KW-1185">Reference proteome</keyword>
<dbReference type="Pfam" id="PF24827">
    <property type="entry name" value="AstE_AspA_cat"/>
    <property type="match status" value="1"/>
</dbReference>